<dbReference type="AlphaFoldDB" id="A0A853DNA3"/>
<dbReference type="Pfam" id="PF04205">
    <property type="entry name" value="FMN_bind"/>
    <property type="match status" value="1"/>
</dbReference>
<organism evidence="3 4">
    <name type="scientific">Leifsonia naganoensis</name>
    <dbReference type="NCBI Taxonomy" id="150025"/>
    <lineage>
        <taxon>Bacteria</taxon>
        <taxon>Bacillati</taxon>
        <taxon>Actinomycetota</taxon>
        <taxon>Actinomycetes</taxon>
        <taxon>Micrococcales</taxon>
        <taxon>Microbacteriaceae</taxon>
        <taxon>Leifsonia</taxon>
    </lineage>
</organism>
<comment type="caution">
    <text evidence="3">The sequence shown here is derived from an EMBL/GenBank/DDBJ whole genome shotgun (WGS) entry which is preliminary data.</text>
</comment>
<dbReference type="Gene3D" id="3.90.1010.20">
    <property type="match status" value="1"/>
</dbReference>
<proteinExistence type="predicted"/>
<dbReference type="EMBL" id="JACCHJ010000001">
    <property type="protein sequence ID" value="NYK10642.1"/>
    <property type="molecule type" value="Genomic_DNA"/>
</dbReference>
<feature type="region of interest" description="Disordered" evidence="1">
    <location>
        <begin position="34"/>
        <end position="83"/>
    </location>
</feature>
<dbReference type="SMART" id="SM00900">
    <property type="entry name" value="FMN_bind"/>
    <property type="match status" value="1"/>
</dbReference>
<protein>
    <submittedName>
        <fullName evidence="3">Uncharacterized protein with FMN-binding domain</fullName>
    </submittedName>
</protein>
<keyword evidence="4" id="KW-1185">Reference proteome</keyword>
<reference evidence="3 4" key="1">
    <citation type="submission" date="2020-07" db="EMBL/GenBank/DDBJ databases">
        <title>Sequencing the genomes of 1000 actinobacteria strains.</title>
        <authorList>
            <person name="Klenk H.-P."/>
        </authorList>
    </citation>
    <scope>NUCLEOTIDE SEQUENCE [LARGE SCALE GENOMIC DNA]</scope>
    <source>
        <strain evidence="3 4">DSM 15166</strain>
    </source>
</reference>
<dbReference type="InterPro" id="IPR007329">
    <property type="entry name" value="FMN-bd"/>
</dbReference>
<dbReference type="RefSeq" id="WP_179701344.1">
    <property type="nucleotide sequence ID" value="NZ_BAAAHA010000005.1"/>
</dbReference>
<evidence type="ECO:0000313" key="3">
    <source>
        <dbReference type="EMBL" id="NYK10642.1"/>
    </source>
</evidence>
<dbReference type="GO" id="GO:0016020">
    <property type="term" value="C:membrane"/>
    <property type="evidence" value="ECO:0007669"/>
    <property type="project" value="InterPro"/>
</dbReference>
<evidence type="ECO:0000313" key="4">
    <source>
        <dbReference type="Proteomes" id="UP000521075"/>
    </source>
</evidence>
<evidence type="ECO:0000259" key="2">
    <source>
        <dbReference type="SMART" id="SM00900"/>
    </source>
</evidence>
<name>A0A853DNA3_9MICO</name>
<gene>
    <name evidence="3" type="ORF">HNR14_002523</name>
</gene>
<feature type="domain" description="FMN-binding" evidence="2">
    <location>
        <begin position="99"/>
        <end position="175"/>
    </location>
</feature>
<dbReference type="GO" id="GO:0010181">
    <property type="term" value="F:FMN binding"/>
    <property type="evidence" value="ECO:0007669"/>
    <property type="project" value="InterPro"/>
</dbReference>
<accession>A0A853DNA3</accession>
<evidence type="ECO:0000256" key="1">
    <source>
        <dbReference type="SAM" id="MobiDB-lite"/>
    </source>
</evidence>
<dbReference type="Proteomes" id="UP000521075">
    <property type="component" value="Unassembled WGS sequence"/>
</dbReference>
<sequence length="175" mass="17937">MRRKWRGTILFAVIMVVMGATVGLRLYDLGETQTTASASSTTTTTTSGGTTSGTTSTGSTTTGDATATSPSATATPSATPSTAAASATKTITGAVEQNRYGSFQVQVTFSGSTITAVQVLQSPGDRRSQEINQQATPILEQEAIAAQSASIDTVSGATYTSESYMQSLQSAIDQL</sequence>